<name>A0ABY8DBI9_9HYPH</name>
<sequence length="170" mass="18130">MYKALFLALCLALPASNLWAQESAILPPNITFVTSTGYWEESGAAFSQDSAEKNAGGAASGSQGSSPSGKRGYYKLIAVRQNDGTAQVHLQQIASTPTGPEVVSSAELEEFTALKPYVTDIRPETSTGITPQPGMFATVYLKTDPSAREPESWTVVIDDLGDIKIERATN</sequence>
<keyword evidence="4" id="KW-1185">Reference proteome</keyword>
<gene>
    <name evidence="3" type="ORF">PZN02_003790</name>
</gene>
<reference evidence="3 4" key="1">
    <citation type="submission" date="2023-03" db="EMBL/GenBank/DDBJ databases">
        <authorList>
            <person name="Kaur S."/>
            <person name="Espinosa-Saiz D."/>
            <person name="Velazquez E."/>
            <person name="Menendez E."/>
            <person name="diCenzo G.C."/>
        </authorList>
    </citation>
    <scope>NUCLEOTIDE SEQUENCE [LARGE SCALE GENOMIC DNA]</scope>
    <source>
        <strain evidence="3 4">LMG 24692</strain>
    </source>
</reference>
<evidence type="ECO:0000256" key="2">
    <source>
        <dbReference type="SAM" id="SignalP"/>
    </source>
</evidence>
<evidence type="ECO:0000256" key="1">
    <source>
        <dbReference type="SAM" id="MobiDB-lite"/>
    </source>
</evidence>
<evidence type="ECO:0000313" key="3">
    <source>
        <dbReference type="EMBL" id="WEX87402.1"/>
    </source>
</evidence>
<evidence type="ECO:0000313" key="4">
    <source>
        <dbReference type="Proteomes" id="UP001229355"/>
    </source>
</evidence>
<dbReference type="EMBL" id="CP120373">
    <property type="protein sequence ID" value="WEX87402.1"/>
    <property type="molecule type" value="Genomic_DNA"/>
</dbReference>
<keyword evidence="2" id="KW-0732">Signal</keyword>
<proteinExistence type="predicted"/>
<accession>A0ABY8DBI9</accession>
<feature type="region of interest" description="Disordered" evidence="1">
    <location>
        <begin position="49"/>
        <end position="69"/>
    </location>
</feature>
<dbReference type="RefSeq" id="WP_280659439.1">
    <property type="nucleotide sequence ID" value="NZ_CP120373.1"/>
</dbReference>
<organism evidence="3 4">
    <name type="scientific">Sinorhizobium garamanticum</name>
    <dbReference type="NCBI Taxonomy" id="680247"/>
    <lineage>
        <taxon>Bacteria</taxon>
        <taxon>Pseudomonadati</taxon>
        <taxon>Pseudomonadota</taxon>
        <taxon>Alphaproteobacteria</taxon>
        <taxon>Hyphomicrobiales</taxon>
        <taxon>Rhizobiaceae</taxon>
        <taxon>Sinorhizobium/Ensifer group</taxon>
        <taxon>Sinorhizobium</taxon>
    </lineage>
</organism>
<feature type="compositionally biased region" description="Low complexity" evidence="1">
    <location>
        <begin position="55"/>
        <end position="69"/>
    </location>
</feature>
<protein>
    <submittedName>
        <fullName evidence="3">Uncharacterized protein</fullName>
    </submittedName>
</protein>
<feature type="signal peptide" evidence="2">
    <location>
        <begin position="1"/>
        <end position="20"/>
    </location>
</feature>
<dbReference type="Proteomes" id="UP001229355">
    <property type="component" value="Chromosome 1"/>
</dbReference>
<feature type="chain" id="PRO_5045701560" evidence="2">
    <location>
        <begin position="21"/>
        <end position="170"/>
    </location>
</feature>